<protein>
    <submittedName>
        <fullName evidence="1">Uncharacterized protein</fullName>
    </submittedName>
</protein>
<evidence type="ECO:0000313" key="2">
    <source>
        <dbReference type="Proteomes" id="UP001458880"/>
    </source>
</evidence>
<proteinExistence type="predicted"/>
<accession>A0AAW1MWK3</accession>
<dbReference type="EMBL" id="JASPKY010000019">
    <property type="protein sequence ID" value="KAK9752499.1"/>
    <property type="molecule type" value="Genomic_DNA"/>
</dbReference>
<keyword evidence="2" id="KW-1185">Reference proteome</keyword>
<dbReference type="Proteomes" id="UP001458880">
    <property type="component" value="Unassembled WGS sequence"/>
</dbReference>
<name>A0AAW1MWK3_POPJA</name>
<comment type="caution">
    <text evidence="1">The sequence shown here is derived from an EMBL/GenBank/DDBJ whole genome shotgun (WGS) entry which is preliminary data.</text>
</comment>
<dbReference type="AlphaFoldDB" id="A0AAW1MWK3"/>
<sequence>MLLALWEAADVVPRSPRCRSINKLVPKTLKQRYDFELQSSKRVPNVPGTHCYFIGDGNTKKQLRFFCSYARHHAGRTTMLLFLFYAAFKTVQGDASPGPPTSKYDVKFLQMEPNDSKLCLCIWRRPLSERTNGDEKTTRNLNKVE</sequence>
<organism evidence="1 2">
    <name type="scientific">Popillia japonica</name>
    <name type="common">Japanese beetle</name>
    <dbReference type="NCBI Taxonomy" id="7064"/>
    <lineage>
        <taxon>Eukaryota</taxon>
        <taxon>Metazoa</taxon>
        <taxon>Ecdysozoa</taxon>
        <taxon>Arthropoda</taxon>
        <taxon>Hexapoda</taxon>
        <taxon>Insecta</taxon>
        <taxon>Pterygota</taxon>
        <taxon>Neoptera</taxon>
        <taxon>Endopterygota</taxon>
        <taxon>Coleoptera</taxon>
        <taxon>Polyphaga</taxon>
        <taxon>Scarabaeiformia</taxon>
        <taxon>Scarabaeidae</taxon>
        <taxon>Rutelinae</taxon>
        <taxon>Popillia</taxon>
    </lineage>
</organism>
<gene>
    <name evidence="1" type="ORF">QE152_g4072</name>
</gene>
<reference evidence="1 2" key="1">
    <citation type="journal article" date="2024" name="BMC Genomics">
        <title>De novo assembly and annotation of Popillia japonica's genome with initial clues to its potential as an invasive pest.</title>
        <authorList>
            <person name="Cucini C."/>
            <person name="Boschi S."/>
            <person name="Funari R."/>
            <person name="Cardaioli E."/>
            <person name="Iannotti N."/>
            <person name="Marturano G."/>
            <person name="Paoli F."/>
            <person name="Bruttini M."/>
            <person name="Carapelli A."/>
            <person name="Frati F."/>
            <person name="Nardi F."/>
        </authorList>
    </citation>
    <scope>NUCLEOTIDE SEQUENCE [LARGE SCALE GENOMIC DNA]</scope>
    <source>
        <strain evidence="1">DMR45628</strain>
    </source>
</reference>
<evidence type="ECO:0000313" key="1">
    <source>
        <dbReference type="EMBL" id="KAK9752499.1"/>
    </source>
</evidence>